<gene>
    <name evidence="3" type="ORF">H8D96_19810</name>
</gene>
<reference evidence="3 4" key="1">
    <citation type="submission" date="2020-08" db="EMBL/GenBank/DDBJ databases">
        <title>Bridging the membrane lipid divide: bacteria of the FCB group superphylum have the potential to synthesize archaeal ether lipids.</title>
        <authorList>
            <person name="Villanueva L."/>
            <person name="Von Meijenfeldt F.A.B."/>
            <person name="Westbye A.B."/>
            <person name="Yadav S."/>
            <person name="Hopmans E.C."/>
            <person name="Dutilh B.E."/>
            <person name="Sinninghe Damste J.S."/>
        </authorList>
    </citation>
    <scope>NUCLEOTIDE SEQUENCE [LARGE SCALE GENOMIC DNA]</scope>
    <source>
        <strain evidence="3">NIOZ-UU17</strain>
    </source>
</reference>
<evidence type="ECO:0000256" key="1">
    <source>
        <dbReference type="SAM" id="MobiDB-lite"/>
    </source>
</evidence>
<evidence type="ECO:0000256" key="2">
    <source>
        <dbReference type="SAM" id="Phobius"/>
    </source>
</evidence>
<accession>A0A8J6P923</accession>
<feature type="transmembrane region" description="Helical" evidence="2">
    <location>
        <begin position="147"/>
        <end position="166"/>
    </location>
</feature>
<keyword evidence="2" id="KW-0472">Membrane</keyword>
<evidence type="ECO:0000313" key="4">
    <source>
        <dbReference type="Proteomes" id="UP000605201"/>
    </source>
</evidence>
<comment type="caution">
    <text evidence="3">The sequence shown here is derived from an EMBL/GenBank/DDBJ whole genome shotgun (WGS) entry which is preliminary data.</text>
</comment>
<name>A0A8J6P923_9BACT</name>
<dbReference type="AlphaFoldDB" id="A0A8J6P923"/>
<organism evidence="3 4">
    <name type="scientific">Candidatus Desulfatibia vada</name>
    <dbReference type="NCBI Taxonomy" id="2841696"/>
    <lineage>
        <taxon>Bacteria</taxon>
        <taxon>Pseudomonadati</taxon>
        <taxon>Thermodesulfobacteriota</taxon>
        <taxon>Desulfobacteria</taxon>
        <taxon>Desulfobacterales</taxon>
        <taxon>Desulfobacterales incertae sedis</taxon>
        <taxon>Candidatus Desulfatibia</taxon>
    </lineage>
</organism>
<keyword evidence="2" id="KW-0812">Transmembrane</keyword>
<protein>
    <submittedName>
        <fullName evidence="3">Uncharacterized protein</fullName>
    </submittedName>
</protein>
<feature type="compositionally biased region" description="Basic and acidic residues" evidence="1">
    <location>
        <begin position="61"/>
        <end position="79"/>
    </location>
</feature>
<keyword evidence="2" id="KW-1133">Transmembrane helix</keyword>
<dbReference type="Proteomes" id="UP000605201">
    <property type="component" value="Unassembled WGS sequence"/>
</dbReference>
<feature type="transmembrane region" description="Helical" evidence="2">
    <location>
        <begin position="240"/>
        <end position="257"/>
    </location>
</feature>
<proteinExistence type="predicted"/>
<feature type="transmembrane region" description="Helical" evidence="2">
    <location>
        <begin position="121"/>
        <end position="141"/>
    </location>
</feature>
<sequence length="300" mass="34904">MKIKGLDLFRQILIESGKGIRPNEVQFPYNNLKKYLESRGFNHLLEYIKWGPSDVTNSDGGFKDPNDQNNDKVSKEGQRSKTVINRAKIRIAFYLPENTINIIRNEAHIRLASSMWYAAKYTLNLSYFAVLFVIICMAFNLKMPYGLKPFILFCAFIILMLGYYFGRKAKSEMDNNNFEEELPQKKSEVEKLAQRKSQIINKYLKLHDRAPFISSSFLVLSIYAIYYLVNQKMIECPGIIILYAAVISFLTIGALFAKHRIEETIHYQRVREILYVLETGYLARIFDDKNLPDPFKKSEA</sequence>
<dbReference type="EMBL" id="JACNIG010000394">
    <property type="protein sequence ID" value="MBC8434160.1"/>
    <property type="molecule type" value="Genomic_DNA"/>
</dbReference>
<feature type="region of interest" description="Disordered" evidence="1">
    <location>
        <begin position="59"/>
        <end position="79"/>
    </location>
</feature>
<feature type="transmembrane region" description="Helical" evidence="2">
    <location>
        <begin position="210"/>
        <end position="228"/>
    </location>
</feature>
<evidence type="ECO:0000313" key="3">
    <source>
        <dbReference type="EMBL" id="MBC8434160.1"/>
    </source>
</evidence>